<name>A0ABP3X2G6_9ALTE</name>
<dbReference type="Proteomes" id="UP001500359">
    <property type="component" value="Unassembled WGS sequence"/>
</dbReference>
<comment type="caution">
    <text evidence="2">The sequence shown here is derived from an EMBL/GenBank/DDBJ whole genome shotgun (WGS) entry which is preliminary data.</text>
</comment>
<gene>
    <name evidence="2" type="ORF">GCM10009114_35200</name>
</gene>
<reference evidence="3" key="1">
    <citation type="journal article" date="2019" name="Int. J. Syst. Evol. Microbiol.">
        <title>The Global Catalogue of Microorganisms (GCM) 10K type strain sequencing project: providing services to taxonomists for standard genome sequencing and annotation.</title>
        <authorList>
            <consortium name="The Broad Institute Genomics Platform"/>
            <consortium name="The Broad Institute Genome Sequencing Center for Infectious Disease"/>
            <person name="Wu L."/>
            <person name="Ma J."/>
        </authorList>
    </citation>
    <scope>NUCLEOTIDE SEQUENCE [LARGE SCALE GENOMIC DNA]</scope>
    <source>
        <strain evidence="3">JCM 15896</strain>
    </source>
</reference>
<dbReference type="EMBL" id="BAAAFD010000015">
    <property type="protein sequence ID" value="GAA0859910.1"/>
    <property type="molecule type" value="Genomic_DNA"/>
</dbReference>
<feature type="domain" description="Rhamnogalacturonase A/B/Epimerase-like pectate lyase" evidence="1">
    <location>
        <begin position="50"/>
        <end position="166"/>
    </location>
</feature>
<accession>A0ABP3X2G6</accession>
<dbReference type="RefSeq" id="WP_343862370.1">
    <property type="nucleotide sequence ID" value="NZ_BAAAFD010000015.1"/>
</dbReference>
<evidence type="ECO:0000313" key="3">
    <source>
        <dbReference type="Proteomes" id="UP001500359"/>
    </source>
</evidence>
<dbReference type="InterPro" id="IPR011050">
    <property type="entry name" value="Pectin_lyase_fold/virulence"/>
</dbReference>
<dbReference type="SUPFAM" id="SSF51126">
    <property type="entry name" value="Pectin lyase-like"/>
    <property type="match status" value="1"/>
</dbReference>
<protein>
    <recommendedName>
        <fullName evidence="1">Rhamnogalacturonase A/B/Epimerase-like pectate lyase domain-containing protein</fullName>
    </recommendedName>
</protein>
<evidence type="ECO:0000259" key="1">
    <source>
        <dbReference type="Pfam" id="PF12708"/>
    </source>
</evidence>
<dbReference type="PROSITE" id="PS51318">
    <property type="entry name" value="TAT"/>
    <property type="match status" value="1"/>
</dbReference>
<keyword evidence="3" id="KW-1185">Reference proteome</keyword>
<proteinExistence type="predicted"/>
<dbReference type="Gene3D" id="2.160.20.10">
    <property type="entry name" value="Single-stranded right-handed beta-helix, Pectin lyase-like"/>
    <property type="match status" value="1"/>
</dbReference>
<dbReference type="InterPro" id="IPR012334">
    <property type="entry name" value="Pectin_lyas_fold"/>
</dbReference>
<dbReference type="Pfam" id="PF12708">
    <property type="entry name" value="Pect-lyase_RHGA_epim"/>
    <property type="match status" value="1"/>
</dbReference>
<organism evidence="2 3">
    <name type="scientific">Aliiglaciecola litoralis</name>
    <dbReference type="NCBI Taxonomy" id="582857"/>
    <lineage>
        <taxon>Bacteria</taxon>
        <taxon>Pseudomonadati</taxon>
        <taxon>Pseudomonadota</taxon>
        <taxon>Gammaproteobacteria</taxon>
        <taxon>Alteromonadales</taxon>
        <taxon>Alteromonadaceae</taxon>
        <taxon>Aliiglaciecola</taxon>
    </lineage>
</organism>
<dbReference type="InterPro" id="IPR006311">
    <property type="entry name" value="TAT_signal"/>
</dbReference>
<sequence length="444" mass="47427">MSKNIDDIALERRHLMKSGGVALGLIGMATAATVNASTASPSTSTQSTLFNVLDFGAEPVEDPSNMSAGFDSTDAFKAAIAAASNAITSPLWNSHNGGVVYIPRGTYKISETLLIQTSNIQIVGEGKAVSTLYGYGVDGAIVAFNSSYEDPQLQNCSIQGVAFYGSSVPVAADYCVVMKNVTKSTVRDVTFASKVNVAALLVENSWVNNFFDLHFIGHSPTAHLYINRPLGCASSNALNFYGCNFTAGQTEVGVLIESNSPGSTVGEGLNFNGATFQGFNKAFFARHGECINITSYYGEDNETDIQLGDNTSGAAFVRNISITSWRCLRGKNGLVLEQCREVNVGSGYAKYVDNPIVIGEGTGVSIMSGRNMTDYVKYAPNARKRTGVMVFDGDRHDSPDWPAVPTPMGIVMKTDSSTKGKHFKITVDDQGNLKTTEVSFENQS</sequence>
<evidence type="ECO:0000313" key="2">
    <source>
        <dbReference type="EMBL" id="GAA0859910.1"/>
    </source>
</evidence>
<dbReference type="InterPro" id="IPR024535">
    <property type="entry name" value="RHGA/B-epi-like_pectate_lyase"/>
</dbReference>